<dbReference type="AlphaFoldDB" id="A0AAV1D3H6"/>
<sequence>MGEAIENPFARLSLNQRESRVIEPEKNSPLGYDKEKVLVGRLITSKVLGHNTIVQRLRNVWFLKGNLTTSALGDNTVLFRFSHDLDKKRVLAGAPWFIEDHLLILDEETANVIVGEHAFTSSPLWLQLHGLPVGLITERRKAFEDLAIV</sequence>
<dbReference type="Proteomes" id="UP001161247">
    <property type="component" value="Chromosome 4"/>
</dbReference>
<reference evidence="2" key="1">
    <citation type="submission" date="2023-03" db="EMBL/GenBank/DDBJ databases">
        <authorList>
            <person name="Julca I."/>
        </authorList>
    </citation>
    <scope>NUCLEOTIDE SEQUENCE</scope>
</reference>
<evidence type="ECO:0000259" key="1">
    <source>
        <dbReference type="Pfam" id="PF14111"/>
    </source>
</evidence>
<gene>
    <name evidence="2" type="ORF">OLC1_LOCUS11820</name>
</gene>
<dbReference type="InterPro" id="IPR025558">
    <property type="entry name" value="DUF4283"/>
</dbReference>
<dbReference type="EMBL" id="OX459121">
    <property type="protein sequence ID" value="CAI9102476.1"/>
    <property type="molecule type" value="Genomic_DNA"/>
</dbReference>
<dbReference type="InterPro" id="IPR040256">
    <property type="entry name" value="At4g02000-like"/>
</dbReference>
<dbReference type="Pfam" id="PF14111">
    <property type="entry name" value="DUF4283"/>
    <property type="match status" value="1"/>
</dbReference>
<keyword evidence="3" id="KW-1185">Reference proteome</keyword>
<accession>A0AAV1D3H6</accession>
<evidence type="ECO:0000313" key="2">
    <source>
        <dbReference type="EMBL" id="CAI9102476.1"/>
    </source>
</evidence>
<protein>
    <submittedName>
        <fullName evidence="2">OLC1v1000756C1</fullName>
    </submittedName>
</protein>
<organism evidence="2 3">
    <name type="scientific">Oldenlandia corymbosa var. corymbosa</name>
    <dbReference type="NCBI Taxonomy" id="529605"/>
    <lineage>
        <taxon>Eukaryota</taxon>
        <taxon>Viridiplantae</taxon>
        <taxon>Streptophyta</taxon>
        <taxon>Embryophyta</taxon>
        <taxon>Tracheophyta</taxon>
        <taxon>Spermatophyta</taxon>
        <taxon>Magnoliopsida</taxon>
        <taxon>eudicotyledons</taxon>
        <taxon>Gunneridae</taxon>
        <taxon>Pentapetalae</taxon>
        <taxon>asterids</taxon>
        <taxon>lamiids</taxon>
        <taxon>Gentianales</taxon>
        <taxon>Rubiaceae</taxon>
        <taxon>Rubioideae</taxon>
        <taxon>Spermacoceae</taxon>
        <taxon>Hedyotis-Oldenlandia complex</taxon>
        <taxon>Oldenlandia</taxon>
    </lineage>
</organism>
<evidence type="ECO:0000313" key="3">
    <source>
        <dbReference type="Proteomes" id="UP001161247"/>
    </source>
</evidence>
<feature type="domain" description="DUF4283" evidence="1">
    <location>
        <begin position="36"/>
        <end position="106"/>
    </location>
</feature>
<name>A0AAV1D3H6_OLDCO</name>
<dbReference type="PANTHER" id="PTHR31286:SF167">
    <property type="entry name" value="OS09G0268800 PROTEIN"/>
    <property type="match status" value="1"/>
</dbReference>
<proteinExistence type="predicted"/>
<dbReference type="PANTHER" id="PTHR31286">
    <property type="entry name" value="GLYCINE-RICH CELL WALL STRUCTURAL PROTEIN 1.8-LIKE"/>
    <property type="match status" value="1"/>
</dbReference>